<name>A0A849K2Z0_9MICO</name>
<feature type="chain" id="PRO_5032725879" evidence="1">
    <location>
        <begin position="39"/>
        <end position="219"/>
    </location>
</feature>
<dbReference type="SMART" id="SM00858">
    <property type="entry name" value="SAF"/>
    <property type="match status" value="1"/>
</dbReference>
<evidence type="ECO:0000259" key="2">
    <source>
        <dbReference type="SMART" id="SM00858"/>
    </source>
</evidence>
<dbReference type="InterPro" id="IPR013974">
    <property type="entry name" value="SAF"/>
</dbReference>
<sequence length="219" mass="21900">MDLTANRQVGASLRLVVWRSRFVVAACCCGLAAWAVVAAVRPAPPPTLDVLVTAHDVTTGHTLTSDDVTTVPVPAALAPATLLRDPDEALGRTTVVDLAAGTPLSASVVRPGGPAGSAPPGTVVVAVRLTESGWLRPGDRIDLVATDDGGTRLARRAQVLPPAAEDPGAGTVDEPGARLLGVPDAGDSTGVTLVAVSPEEAPAVSASSGWGAIAPVLVP</sequence>
<dbReference type="CDD" id="cd11614">
    <property type="entry name" value="SAF_CpaB_FlgA_like"/>
    <property type="match status" value="1"/>
</dbReference>
<gene>
    <name evidence="3" type="ORF">HLI28_08640</name>
</gene>
<feature type="signal peptide" evidence="1">
    <location>
        <begin position="1"/>
        <end position="38"/>
    </location>
</feature>
<accession>A0A849K2Z0</accession>
<dbReference type="EMBL" id="JABFAJ010000015">
    <property type="protein sequence ID" value="NNU27608.1"/>
    <property type="molecule type" value="Genomic_DNA"/>
</dbReference>
<organism evidence="3 4">
    <name type="scientific">Isoptericola sediminis</name>
    <dbReference type="NCBI Taxonomy" id="2733572"/>
    <lineage>
        <taxon>Bacteria</taxon>
        <taxon>Bacillati</taxon>
        <taxon>Actinomycetota</taxon>
        <taxon>Actinomycetes</taxon>
        <taxon>Micrococcales</taxon>
        <taxon>Promicromonosporaceae</taxon>
        <taxon>Isoptericola</taxon>
    </lineage>
</organism>
<keyword evidence="4" id="KW-1185">Reference proteome</keyword>
<dbReference type="Pfam" id="PF08666">
    <property type="entry name" value="SAF"/>
    <property type="match status" value="1"/>
</dbReference>
<evidence type="ECO:0000313" key="3">
    <source>
        <dbReference type="EMBL" id="NNU27608.1"/>
    </source>
</evidence>
<keyword evidence="3" id="KW-0966">Cell projection</keyword>
<reference evidence="3 4" key="1">
    <citation type="submission" date="2020-05" db="EMBL/GenBank/DDBJ databases">
        <title>Genome sequence of Isoptericola sp. JC619 isolated from Chilika lagoon, India.</title>
        <authorList>
            <person name="Kumar D."/>
            <person name="Appam K."/>
            <person name="Gandham S."/>
            <person name="Uppada J."/>
            <person name="Sasikala C."/>
            <person name="Venkata Ramana C."/>
        </authorList>
    </citation>
    <scope>NUCLEOTIDE SEQUENCE [LARGE SCALE GENOMIC DNA]</scope>
    <source>
        <strain evidence="3 4">JC619</strain>
    </source>
</reference>
<evidence type="ECO:0000256" key="1">
    <source>
        <dbReference type="SAM" id="SignalP"/>
    </source>
</evidence>
<keyword evidence="3" id="KW-0969">Cilium</keyword>
<dbReference type="RefSeq" id="WP_171247110.1">
    <property type="nucleotide sequence ID" value="NZ_JABFAJ010000015.1"/>
</dbReference>
<keyword evidence="3" id="KW-0282">Flagellum</keyword>
<proteinExistence type="predicted"/>
<feature type="domain" description="SAF" evidence="2">
    <location>
        <begin position="48"/>
        <end position="110"/>
    </location>
</feature>
<dbReference type="Proteomes" id="UP000557204">
    <property type="component" value="Unassembled WGS sequence"/>
</dbReference>
<protein>
    <submittedName>
        <fullName evidence="3">Flagellar biosynthesis protein FlgA</fullName>
    </submittedName>
</protein>
<keyword evidence="1" id="KW-0732">Signal</keyword>
<comment type="caution">
    <text evidence="3">The sequence shown here is derived from an EMBL/GenBank/DDBJ whole genome shotgun (WGS) entry which is preliminary data.</text>
</comment>
<dbReference type="Gene3D" id="3.90.1210.10">
    <property type="entry name" value="Antifreeze-like/N-acetylneuraminic acid synthase C-terminal domain"/>
    <property type="match status" value="1"/>
</dbReference>
<evidence type="ECO:0000313" key="4">
    <source>
        <dbReference type="Proteomes" id="UP000557204"/>
    </source>
</evidence>
<dbReference type="AlphaFoldDB" id="A0A849K2Z0"/>